<dbReference type="Pfam" id="PF03062">
    <property type="entry name" value="MBOAT"/>
    <property type="match status" value="1"/>
</dbReference>
<dbReference type="InterPro" id="IPR051085">
    <property type="entry name" value="MB_O-acyltransferase"/>
</dbReference>
<reference evidence="9 10" key="1">
    <citation type="submission" date="2016-10" db="EMBL/GenBank/DDBJ databases">
        <authorList>
            <person name="de Groot N.N."/>
        </authorList>
    </citation>
    <scope>NUCLEOTIDE SEQUENCE [LARGE SCALE GENOMIC DNA]</scope>
    <source>
        <strain evidence="9 10">DSM 21019</strain>
    </source>
</reference>
<feature type="transmembrane region" description="Helical" evidence="8">
    <location>
        <begin position="458"/>
        <end position="477"/>
    </location>
</feature>
<dbReference type="PANTHER" id="PTHR13285:SF18">
    <property type="entry name" value="PROTEIN-CYSTEINE N-PALMITOYLTRANSFERASE RASP"/>
    <property type="match status" value="1"/>
</dbReference>
<keyword evidence="5 8" id="KW-1133">Transmembrane helix</keyword>
<evidence type="ECO:0000256" key="4">
    <source>
        <dbReference type="ARBA" id="ARBA00022692"/>
    </source>
</evidence>
<evidence type="ECO:0000256" key="5">
    <source>
        <dbReference type="ARBA" id="ARBA00022989"/>
    </source>
</evidence>
<gene>
    <name evidence="9" type="ORF">SAMN04490243_2109</name>
</gene>
<feature type="transmembrane region" description="Helical" evidence="8">
    <location>
        <begin position="311"/>
        <end position="337"/>
    </location>
</feature>
<dbReference type="AlphaFoldDB" id="A0A1I6H2F3"/>
<dbReference type="OrthoDB" id="9805788at2"/>
<dbReference type="Proteomes" id="UP000199534">
    <property type="component" value="Unassembled WGS sequence"/>
</dbReference>
<dbReference type="GO" id="GO:0016746">
    <property type="term" value="F:acyltransferase activity"/>
    <property type="evidence" value="ECO:0007669"/>
    <property type="project" value="UniProtKB-KW"/>
</dbReference>
<dbReference type="GO" id="GO:0042121">
    <property type="term" value="P:alginic acid biosynthetic process"/>
    <property type="evidence" value="ECO:0007669"/>
    <property type="project" value="InterPro"/>
</dbReference>
<evidence type="ECO:0000256" key="6">
    <source>
        <dbReference type="ARBA" id="ARBA00023136"/>
    </source>
</evidence>
<feature type="transmembrane region" description="Helical" evidence="8">
    <location>
        <begin position="78"/>
        <end position="96"/>
    </location>
</feature>
<evidence type="ECO:0000256" key="7">
    <source>
        <dbReference type="PIRNR" id="PIRNR016636"/>
    </source>
</evidence>
<feature type="transmembrane region" description="Helical" evidence="8">
    <location>
        <begin position="116"/>
        <end position="132"/>
    </location>
</feature>
<evidence type="ECO:0000256" key="1">
    <source>
        <dbReference type="ARBA" id="ARBA00004651"/>
    </source>
</evidence>
<dbReference type="InterPro" id="IPR028362">
    <property type="entry name" value="AlgI"/>
</dbReference>
<keyword evidence="4 8" id="KW-0812">Transmembrane</keyword>
<sequence>MLFNSFEFAIFFPIVFVLYWLTAAHKTPRNVLLLLASYLFYGWWDWRFLLLIMISSLVDFWVGQRLHKAKEERKRKQYLGISLLVNLGFLVYFKYANFFIETFVDTFRLFGSEFDVARLNVILPVGISFYTFQTLSYTIDIYRKKIAPTKDWLAFFTFVAFFPQLVAGPIERASHLLPQFFRTHKFEYKLVRSGLLLIAFGLFKKMVIADRAAVVVNNVFNNVHDHAGVDYTIATLLFAFQIYCDFSGYSDIAIGTARTMGFDLMKNFNAPYFSKSITEFWRRWHISLSTWFRDYVYIPLGGSRKGKQRTYFNLFAVFLISGLWHGAAMTFIIWGAVHGLLIVLEKASTTVKSSVLPRLGFHKQTTSNSLFFTLLTFIAVCFAWIFFRANSLADAMDIINGLGYNNYALLFDPALAMGLGVTAVDLRVLFLFIVVLLAYEVYDLKFGFMTFFNKQSVIFRWSAYVILLLILVVFGMYGSGQPPEFIYFQF</sequence>
<keyword evidence="3 7" id="KW-1003">Cell membrane</keyword>
<evidence type="ECO:0000256" key="2">
    <source>
        <dbReference type="ARBA" id="ARBA00010323"/>
    </source>
</evidence>
<protein>
    <submittedName>
        <fullName evidence="9">D-alanyl-lipoteichoic acid acyltransferase DltB, MBOAT superfamily</fullName>
    </submittedName>
</protein>
<dbReference type="PIRSF" id="PIRSF500217">
    <property type="entry name" value="AlgI"/>
    <property type="match status" value="1"/>
</dbReference>
<evidence type="ECO:0000256" key="8">
    <source>
        <dbReference type="SAM" id="Phobius"/>
    </source>
</evidence>
<name>A0A1I6H2F3_9FLAO</name>
<keyword evidence="6 7" id="KW-0472">Membrane</keyword>
<feature type="transmembrane region" description="Helical" evidence="8">
    <location>
        <begin position="152"/>
        <end position="170"/>
    </location>
</feature>
<feature type="transmembrane region" description="Helical" evidence="8">
    <location>
        <begin position="408"/>
        <end position="438"/>
    </location>
</feature>
<dbReference type="PANTHER" id="PTHR13285">
    <property type="entry name" value="ACYLTRANSFERASE"/>
    <property type="match status" value="1"/>
</dbReference>
<dbReference type="PIRSF" id="PIRSF016636">
    <property type="entry name" value="AlgI_DltB"/>
    <property type="match status" value="1"/>
</dbReference>
<dbReference type="InterPro" id="IPR024194">
    <property type="entry name" value="Ac/AlaTfrase_AlgI/DltB"/>
</dbReference>
<accession>A0A1I6H2F3</accession>
<dbReference type="EMBL" id="FOYQ01000002">
    <property type="protein sequence ID" value="SFR48507.1"/>
    <property type="molecule type" value="Genomic_DNA"/>
</dbReference>
<organism evidence="9 10">
    <name type="scientific">Robiginitalea myxolifaciens</name>
    <dbReference type="NCBI Taxonomy" id="400055"/>
    <lineage>
        <taxon>Bacteria</taxon>
        <taxon>Pseudomonadati</taxon>
        <taxon>Bacteroidota</taxon>
        <taxon>Flavobacteriia</taxon>
        <taxon>Flavobacteriales</taxon>
        <taxon>Flavobacteriaceae</taxon>
        <taxon>Robiginitalea</taxon>
    </lineage>
</organism>
<keyword evidence="10" id="KW-1185">Reference proteome</keyword>
<keyword evidence="7 9" id="KW-0808">Transferase</keyword>
<keyword evidence="7 9" id="KW-0012">Acyltransferase</keyword>
<evidence type="ECO:0000313" key="10">
    <source>
        <dbReference type="Proteomes" id="UP000199534"/>
    </source>
</evidence>
<evidence type="ECO:0000256" key="3">
    <source>
        <dbReference type="ARBA" id="ARBA00022475"/>
    </source>
</evidence>
<dbReference type="STRING" id="400055.SAMN04490243_2109"/>
<dbReference type="GO" id="GO:0005886">
    <property type="term" value="C:plasma membrane"/>
    <property type="evidence" value="ECO:0007669"/>
    <property type="project" value="UniProtKB-SubCell"/>
</dbReference>
<feature type="transmembrane region" description="Helical" evidence="8">
    <location>
        <begin position="48"/>
        <end position="66"/>
    </location>
</feature>
<evidence type="ECO:0000313" key="9">
    <source>
        <dbReference type="EMBL" id="SFR48507.1"/>
    </source>
</evidence>
<proteinExistence type="inferred from homology"/>
<feature type="transmembrane region" description="Helical" evidence="8">
    <location>
        <begin position="369"/>
        <end position="387"/>
    </location>
</feature>
<comment type="similarity">
    <text evidence="2 7">Belongs to the membrane-bound acyltransferase family.</text>
</comment>
<comment type="subcellular location">
    <subcellularLocation>
        <location evidence="1">Cell membrane</location>
        <topology evidence="1">Multi-pass membrane protein</topology>
    </subcellularLocation>
</comment>
<dbReference type="InterPro" id="IPR004299">
    <property type="entry name" value="MBOAT_fam"/>
</dbReference>